<protein>
    <recommendedName>
        <fullName evidence="4">DUF2335 domain-containing protein</fullName>
    </recommendedName>
</protein>
<keyword evidence="1" id="KW-0472">Membrane</keyword>
<sequence>MAKQHRRAQISRSKNHQGHIVEEVFDDNLLPDAAEIKKLAELDPDIINWLKQRAEKEQDFRHKSFTNRIKLVSKTERGLRWINYLGLFFSFLLLGGGMYLSYTLIIEDHEVLGSIFSGVMLIAIASLFMSKVKSNNNEKTPPR</sequence>
<organism evidence="2 3">
    <name type="scientific">Galbibacter marinus</name>
    <dbReference type="NCBI Taxonomy" id="555500"/>
    <lineage>
        <taxon>Bacteria</taxon>
        <taxon>Pseudomonadati</taxon>
        <taxon>Bacteroidota</taxon>
        <taxon>Flavobacteriia</taxon>
        <taxon>Flavobacteriales</taxon>
        <taxon>Flavobacteriaceae</taxon>
        <taxon>Galbibacter</taxon>
    </lineage>
</organism>
<dbReference type="RefSeq" id="WP_008990254.1">
    <property type="nucleotide sequence ID" value="NZ_AMSG01000002.1"/>
</dbReference>
<dbReference type="Proteomes" id="UP000007364">
    <property type="component" value="Unassembled WGS sequence"/>
</dbReference>
<feature type="transmembrane region" description="Helical" evidence="1">
    <location>
        <begin position="81"/>
        <end position="105"/>
    </location>
</feature>
<keyword evidence="1" id="KW-1133">Transmembrane helix</keyword>
<accession>K2PU99</accession>
<reference evidence="2 3" key="1">
    <citation type="journal article" date="2012" name="J. Bacteriol.">
        <title>Genome Sequence of Galbibacter marinum Type Strain ck-I2-15.</title>
        <authorList>
            <person name="Lai Q."/>
            <person name="Li C."/>
            <person name="Shao Z."/>
        </authorList>
    </citation>
    <scope>NUCLEOTIDE SEQUENCE [LARGE SCALE GENOMIC DNA]</scope>
    <source>
        <strain evidence="3">ck-I2-15</strain>
    </source>
</reference>
<dbReference type="AlphaFoldDB" id="K2PU99"/>
<dbReference type="STRING" id="555500.I215_01893"/>
<dbReference type="eggNOG" id="ENOG5033TV6">
    <property type="taxonomic scope" value="Bacteria"/>
</dbReference>
<keyword evidence="3" id="KW-1185">Reference proteome</keyword>
<dbReference type="OrthoDB" id="1444219at2"/>
<keyword evidence="1" id="KW-0812">Transmembrane</keyword>
<feature type="transmembrane region" description="Helical" evidence="1">
    <location>
        <begin position="111"/>
        <end position="129"/>
    </location>
</feature>
<gene>
    <name evidence="2" type="ORF">I215_01893</name>
</gene>
<evidence type="ECO:0000313" key="2">
    <source>
        <dbReference type="EMBL" id="EKF56235.1"/>
    </source>
</evidence>
<dbReference type="EMBL" id="AMSG01000002">
    <property type="protein sequence ID" value="EKF56235.1"/>
    <property type="molecule type" value="Genomic_DNA"/>
</dbReference>
<proteinExistence type="predicted"/>
<evidence type="ECO:0000256" key="1">
    <source>
        <dbReference type="SAM" id="Phobius"/>
    </source>
</evidence>
<comment type="caution">
    <text evidence="2">The sequence shown here is derived from an EMBL/GenBank/DDBJ whole genome shotgun (WGS) entry which is preliminary data.</text>
</comment>
<name>K2PU99_9FLAO</name>
<evidence type="ECO:0000313" key="3">
    <source>
        <dbReference type="Proteomes" id="UP000007364"/>
    </source>
</evidence>
<evidence type="ECO:0008006" key="4">
    <source>
        <dbReference type="Google" id="ProtNLM"/>
    </source>
</evidence>